<gene>
    <name evidence="1" type="ORF">PRCB_21485</name>
</gene>
<comment type="caution">
    <text evidence="1">The sequence shown here is derived from an EMBL/GenBank/DDBJ whole genome shotgun (WGS) entry which is preliminary data.</text>
</comment>
<sequence length="10" mass="1216">MEERMMMSGD</sequence>
<evidence type="ECO:0000313" key="2">
    <source>
        <dbReference type="Proteomes" id="UP000232062"/>
    </source>
</evidence>
<organism evidence="1 2">
    <name type="scientific">Pantoea rodasii</name>
    <dbReference type="NCBI Taxonomy" id="1076549"/>
    <lineage>
        <taxon>Bacteria</taxon>
        <taxon>Pseudomonadati</taxon>
        <taxon>Pseudomonadota</taxon>
        <taxon>Gammaproteobacteria</taxon>
        <taxon>Enterobacterales</taxon>
        <taxon>Erwiniaceae</taxon>
        <taxon>Pantoea</taxon>
    </lineage>
</organism>
<accession>A0A2M9W8P1</accession>
<evidence type="ECO:0000313" key="1">
    <source>
        <dbReference type="EMBL" id="PJZ03887.1"/>
    </source>
</evidence>
<reference evidence="1 2" key="1">
    <citation type="submission" date="2017-11" db="EMBL/GenBank/DDBJ databases">
        <title>The genome sequence of Pantoea rodasii DSM 26611.</title>
        <authorList>
            <person name="Gao J."/>
            <person name="Mao X."/>
            <person name="Sun J."/>
        </authorList>
    </citation>
    <scope>NUCLEOTIDE SEQUENCE [LARGE SCALE GENOMIC DNA]</scope>
    <source>
        <strain evidence="1 2">DSM 26611</strain>
    </source>
</reference>
<name>A0A2M9W8P1_9GAMM</name>
<proteinExistence type="predicted"/>
<dbReference type="Proteomes" id="UP000232062">
    <property type="component" value="Unassembled WGS sequence"/>
</dbReference>
<protein>
    <submittedName>
        <fullName evidence="1">Uncharacterized protein</fullName>
    </submittedName>
</protein>
<dbReference type="EMBL" id="PIQI01000027">
    <property type="protein sequence ID" value="PJZ03887.1"/>
    <property type="molecule type" value="Genomic_DNA"/>
</dbReference>
<keyword evidence="2" id="KW-1185">Reference proteome</keyword>